<evidence type="ECO:0000256" key="4">
    <source>
        <dbReference type="ARBA" id="ARBA00022679"/>
    </source>
</evidence>
<feature type="transmembrane region" description="Helical" evidence="8">
    <location>
        <begin position="6"/>
        <end position="22"/>
    </location>
</feature>
<feature type="transmembrane region" description="Helical" evidence="8">
    <location>
        <begin position="257"/>
        <end position="274"/>
    </location>
</feature>
<keyword evidence="7 8" id="KW-0472">Membrane</keyword>
<evidence type="ECO:0000259" key="9">
    <source>
        <dbReference type="Pfam" id="PF13813"/>
    </source>
</evidence>
<dbReference type="Proteomes" id="UP000663864">
    <property type="component" value="Unassembled WGS sequence"/>
</dbReference>
<evidence type="ECO:0000256" key="5">
    <source>
        <dbReference type="ARBA" id="ARBA00022692"/>
    </source>
</evidence>
<dbReference type="InterPro" id="IPR044851">
    <property type="entry name" value="Wax_synthase"/>
</dbReference>
<dbReference type="EMBL" id="CAJNOT010000623">
    <property type="protein sequence ID" value="CAF1037865.1"/>
    <property type="molecule type" value="Genomic_DNA"/>
</dbReference>
<feature type="transmembrane region" description="Helical" evidence="8">
    <location>
        <begin position="29"/>
        <end position="46"/>
    </location>
</feature>
<keyword evidence="4" id="KW-0808">Transferase</keyword>
<feature type="transmembrane region" description="Helical" evidence="8">
    <location>
        <begin position="421"/>
        <end position="442"/>
    </location>
</feature>
<comment type="caution">
    <text evidence="10">The sequence shown here is derived from an EMBL/GenBank/DDBJ whole genome shotgun (WGS) entry which is preliminary data.</text>
</comment>
<feature type="transmembrane region" description="Helical" evidence="8">
    <location>
        <begin position="173"/>
        <end position="192"/>
    </location>
</feature>
<evidence type="ECO:0000256" key="1">
    <source>
        <dbReference type="ARBA" id="ARBA00004141"/>
    </source>
</evidence>
<feature type="transmembrane region" description="Helical" evidence="8">
    <location>
        <begin position="393"/>
        <end position="409"/>
    </location>
</feature>
<organism evidence="10 11">
    <name type="scientific">Rotaria sordida</name>
    <dbReference type="NCBI Taxonomy" id="392033"/>
    <lineage>
        <taxon>Eukaryota</taxon>
        <taxon>Metazoa</taxon>
        <taxon>Spiralia</taxon>
        <taxon>Gnathifera</taxon>
        <taxon>Rotifera</taxon>
        <taxon>Eurotatoria</taxon>
        <taxon>Bdelloidea</taxon>
        <taxon>Philodinida</taxon>
        <taxon>Philodinidae</taxon>
        <taxon>Rotaria</taxon>
    </lineage>
</organism>
<feature type="transmembrane region" description="Helical" evidence="8">
    <location>
        <begin position="366"/>
        <end position="387"/>
    </location>
</feature>
<sequence length="470" mass="55676">MAWSWFILISWFICILTCYYIIRPISIKLVRFILTSFLCILLSYITCQNLPRFNTLALLTIVICWLMSIRLIALTSFSTRTPLTFQSFLLKTLWMCFPILPKKTAQNQWPIIYSIILIIIKLLINHWIYRWFLKCEMGVSYQTIFIFYLSLMTISWFVCILTCYYVIRPISIKLVRFILTSFLCMLLSYITCQNLPQFDSLGTFTVVICWLISIRLISLTSFSTKTLLTFQTFLLKTLWMCFPILPRKTAQNQWPIIYSIILIIIKLLINHWIYRWMTKCEMGVSYQGIFMFYLLLITISYVIEIEMIFVRILTLDKYTLESFTNFPIFSTSLREFWGRRYNRIMHTIFKESIFEPIRLEFSSSTIGALTTFIINGLLHVHIVLGSFDDKSSLFPTFMFFLLHGIACSIETKMKIQLPKYVGWIITFIFLLITSPLVVKPFLDKRFIMLNPPLFFDVEWIPKLPPPNFCP</sequence>
<keyword evidence="5 8" id="KW-0812">Transmembrane</keyword>
<evidence type="ECO:0000313" key="11">
    <source>
        <dbReference type="Proteomes" id="UP000663864"/>
    </source>
</evidence>
<evidence type="ECO:0000313" key="10">
    <source>
        <dbReference type="EMBL" id="CAF1037865.1"/>
    </source>
</evidence>
<dbReference type="AlphaFoldDB" id="A0A814JGV4"/>
<evidence type="ECO:0000256" key="6">
    <source>
        <dbReference type="ARBA" id="ARBA00022989"/>
    </source>
</evidence>
<comment type="similarity">
    <text evidence="3">Belongs to the wax synthase family.</text>
</comment>
<dbReference type="Pfam" id="PF13813">
    <property type="entry name" value="MBOAT_2"/>
    <property type="match status" value="1"/>
</dbReference>
<feature type="transmembrane region" description="Helical" evidence="8">
    <location>
        <begin position="145"/>
        <end position="167"/>
    </location>
</feature>
<dbReference type="GO" id="GO:0016020">
    <property type="term" value="C:membrane"/>
    <property type="evidence" value="ECO:0007669"/>
    <property type="project" value="UniProtKB-SubCell"/>
</dbReference>
<feature type="transmembrane region" description="Helical" evidence="8">
    <location>
        <begin position="204"/>
        <end position="222"/>
    </location>
</feature>
<reference evidence="10" key="1">
    <citation type="submission" date="2021-02" db="EMBL/GenBank/DDBJ databases">
        <authorList>
            <person name="Nowell W R."/>
        </authorList>
    </citation>
    <scope>NUCLEOTIDE SEQUENCE</scope>
</reference>
<name>A0A814JGV4_9BILA</name>
<gene>
    <name evidence="10" type="ORF">ZHD862_LOCUS14392</name>
</gene>
<feature type="domain" description="Wax synthase" evidence="9">
    <location>
        <begin position="327"/>
        <end position="402"/>
    </location>
</feature>
<evidence type="ECO:0000256" key="2">
    <source>
        <dbReference type="ARBA" id="ARBA00005179"/>
    </source>
</evidence>
<dbReference type="GO" id="GO:0008374">
    <property type="term" value="F:O-acyltransferase activity"/>
    <property type="evidence" value="ECO:0007669"/>
    <property type="project" value="InterPro"/>
</dbReference>
<feature type="transmembrane region" description="Helical" evidence="8">
    <location>
        <begin position="112"/>
        <end position="133"/>
    </location>
</feature>
<feature type="transmembrane region" description="Helical" evidence="8">
    <location>
        <begin position="52"/>
        <end position="71"/>
    </location>
</feature>
<accession>A0A814JGV4</accession>
<dbReference type="InterPro" id="IPR032805">
    <property type="entry name" value="Wax_synthase_dom"/>
</dbReference>
<dbReference type="GO" id="GO:0006629">
    <property type="term" value="P:lipid metabolic process"/>
    <property type="evidence" value="ECO:0007669"/>
    <property type="project" value="InterPro"/>
</dbReference>
<evidence type="ECO:0000256" key="8">
    <source>
        <dbReference type="SAM" id="Phobius"/>
    </source>
</evidence>
<comment type="subcellular location">
    <subcellularLocation>
        <location evidence="1">Membrane</location>
        <topology evidence="1">Multi-pass membrane protein</topology>
    </subcellularLocation>
</comment>
<evidence type="ECO:0000256" key="7">
    <source>
        <dbReference type="ARBA" id="ARBA00023136"/>
    </source>
</evidence>
<feature type="transmembrane region" description="Helical" evidence="8">
    <location>
        <begin position="286"/>
        <end position="303"/>
    </location>
</feature>
<evidence type="ECO:0000256" key="3">
    <source>
        <dbReference type="ARBA" id="ARBA00007282"/>
    </source>
</evidence>
<dbReference type="PANTHER" id="PTHR31595:SF57">
    <property type="entry name" value="OS04G0481900 PROTEIN"/>
    <property type="match status" value="1"/>
</dbReference>
<dbReference type="PANTHER" id="PTHR31595">
    <property type="entry name" value="LONG-CHAIN-ALCOHOL O-FATTY-ACYLTRANSFERASE 3-RELATED"/>
    <property type="match status" value="1"/>
</dbReference>
<keyword evidence="6 8" id="KW-1133">Transmembrane helix</keyword>
<protein>
    <recommendedName>
        <fullName evidence="9">Wax synthase domain-containing protein</fullName>
    </recommendedName>
</protein>
<comment type="pathway">
    <text evidence="2">Secondary metabolite biosynthesis.</text>
</comment>
<proteinExistence type="inferred from homology"/>